<accession>A0A9X9LW41</accession>
<proteinExistence type="predicted"/>
<comment type="caution">
    <text evidence="1">The sequence shown here is derived from an EMBL/GenBank/DDBJ whole genome shotgun (WGS) entry which is preliminary data.</text>
</comment>
<feature type="non-terminal residue" evidence="1">
    <location>
        <position position="35"/>
    </location>
</feature>
<gene>
    <name evidence="1" type="ORF">BN2614_LOCUS1</name>
</gene>
<dbReference type="AlphaFoldDB" id="A0A9X9LW41"/>
<dbReference type="EMBL" id="CYRY02023165">
    <property type="protein sequence ID" value="VCW97817.1"/>
    <property type="molecule type" value="Genomic_DNA"/>
</dbReference>
<keyword evidence="2" id="KW-1185">Reference proteome</keyword>
<reference evidence="1 2" key="1">
    <citation type="submission" date="2018-10" db="EMBL/GenBank/DDBJ databases">
        <authorList>
            <person name="Ekblom R."/>
            <person name="Jareborg N."/>
        </authorList>
    </citation>
    <scope>NUCLEOTIDE SEQUENCE [LARGE SCALE GENOMIC DNA]</scope>
    <source>
        <tissue evidence="1">Muscle</tissue>
    </source>
</reference>
<protein>
    <submittedName>
        <fullName evidence="1">Uncharacterized protein</fullName>
    </submittedName>
</protein>
<dbReference type="Proteomes" id="UP000269945">
    <property type="component" value="Unassembled WGS sequence"/>
</dbReference>
<organism evidence="1 2">
    <name type="scientific">Gulo gulo</name>
    <name type="common">Wolverine</name>
    <name type="synonym">Gluton</name>
    <dbReference type="NCBI Taxonomy" id="48420"/>
    <lineage>
        <taxon>Eukaryota</taxon>
        <taxon>Metazoa</taxon>
        <taxon>Chordata</taxon>
        <taxon>Craniata</taxon>
        <taxon>Vertebrata</taxon>
        <taxon>Euteleostomi</taxon>
        <taxon>Mammalia</taxon>
        <taxon>Eutheria</taxon>
        <taxon>Laurasiatheria</taxon>
        <taxon>Carnivora</taxon>
        <taxon>Caniformia</taxon>
        <taxon>Musteloidea</taxon>
        <taxon>Mustelidae</taxon>
        <taxon>Guloninae</taxon>
        <taxon>Gulo</taxon>
    </lineage>
</organism>
<name>A0A9X9LW41_GULGU</name>
<evidence type="ECO:0000313" key="2">
    <source>
        <dbReference type="Proteomes" id="UP000269945"/>
    </source>
</evidence>
<sequence>MKWTQECLDLQLMWKDMVLLFPDQTLGMTITNSDS</sequence>
<evidence type="ECO:0000313" key="1">
    <source>
        <dbReference type="EMBL" id="VCW97817.1"/>
    </source>
</evidence>